<dbReference type="InterPro" id="IPR001245">
    <property type="entry name" value="Ser-Thr/Tyr_kinase_cat_dom"/>
</dbReference>
<protein>
    <submittedName>
        <fullName evidence="6">Serine-threonine/tyrosine-protein kinase, catalytic domain</fullName>
    </submittedName>
</protein>
<evidence type="ECO:0000256" key="3">
    <source>
        <dbReference type="ARBA" id="ARBA00022777"/>
    </source>
</evidence>
<dbReference type="AlphaFoldDB" id="A0AAN8W7I0"/>
<proteinExistence type="predicted"/>
<keyword evidence="4" id="KW-0067">ATP-binding</keyword>
<dbReference type="InterPro" id="IPR052059">
    <property type="entry name" value="CR_Ser/Thr_kinase"/>
</dbReference>
<dbReference type="InterPro" id="IPR011009">
    <property type="entry name" value="Kinase-like_dom_sf"/>
</dbReference>
<reference evidence="6 7" key="1">
    <citation type="submission" date="2023-12" db="EMBL/GenBank/DDBJ databases">
        <title>A high-quality genome assembly for Dillenia turbinata (Dilleniales).</title>
        <authorList>
            <person name="Chanderbali A."/>
        </authorList>
    </citation>
    <scope>NUCLEOTIDE SEQUENCE [LARGE SCALE GENOMIC DNA]</scope>
    <source>
        <strain evidence="6">LSX21</strain>
        <tissue evidence="6">Leaf</tissue>
    </source>
</reference>
<dbReference type="InterPro" id="IPR000719">
    <property type="entry name" value="Prot_kinase_dom"/>
</dbReference>
<keyword evidence="3 6" id="KW-0418">Kinase</keyword>
<dbReference type="FunFam" id="3.30.200.20:FF:000421">
    <property type="entry name" value="Serine/threonine-protein kinase receptor"/>
    <property type="match status" value="1"/>
</dbReference>
<dbReference type="Proteomes" id="UP001370490">
    <property type="component" value="Unassembled WGS sequence"/>
</dbReference>
<dbReference type="Pfam" id="PF07714">
    <property type="entry name" value="PK_Tyr_Ser-Thr"/>
    <property type="match status" value="1"/>
</dbReference>
<dbReference type="EMBL" id="JBAMMX010000004">
    <property type="protein sequence ID" value="KAK6942821.1"/>
    <property type="molecule type" value="Genomic_DNA"/>
</dbReference>
<name>A0AAN8W7I0_9MAGN</name>
<dbReference type="PROSITE" id="PS50011">
    <property type="entry name" value="PROTEIN_KINASE_DOM"/>
    <property type="match status" value="1"/>
</dbReference>
<keyword evidence="7" id="KW-1185">Reference proteome</keyword>
<sequence length="276" mass="31090">MKFCFSCSNCFPSAQQTVVDRTLQGDQTHQDFRVFTYIELKIATQNFRSSNKIGEGGFGPVYKGQLKDGTLVAVKVLSVEKQSIRGEREFISEISALSNIKHENLIKFQGCCVDGAERLLVYDYMENNSLSQTLLEYAISGHLTRKSDVYSFGVLLLEIITGRSAVDFDLELGEHFLVEKAWQMYITNNLVSLVDPILNGNFPEDEAVLFLKVGLLCVQETMSRRPRMSTTIKMLTNEIDIKDTEITRPALVENFMDVKVGGKRSTDIFTKGSTSY</sequence>
<evidence type="ECO:0000256" key="1">
    <source>
        <dbReference type="ARBA" id="ARBA00022679"/>
    </source>
</evidence>
<dbReference type="Gene3D" id="1.10.510.10">
    <property type="entry name" value="Transferase(Phosphotransferase) domain 1"/>
    <property type="match status" value="1"/>
</dbReference>
<dbReference type="Gene3D" id="3.30.200.20">
    <property type="entry name" value="Phosphorylase Kinase, domain 1"/>
    <property type="match status" value="1"/>
</dbReference>
<dbReference type="GO" id="GO:0005524">
    <property type="term" value="F:ATP binding"/>
    <property type="evidence" value="ECO:0007669"/>
    <property type="project" value="UniProtKB-KW"/>
</dbReference>
<keyword evidence="1" id="KW-0808">Transferase</keyword>
<evidence type="ECO:0000259" key="5">
    <source>
        <dbReference type="PROSITE" id="PS50011"/>
    </source>
</evidence>
<evidence type="ECO:0000256" key="4">
    <source>
        <dbReference type="ARBA" id="ARBA00022840"/>
    </source>
</evidence>
<organism evidence="6 7">
    <name type="scientific">Dillenia turbinata</name>
    <dbReference type="NCBI Taxonomy" id="194707"/>
    <lineage>
        <taxon>Eukaryota</taxon>
        <taxon>Viridiplantae</taxon>
        <taxon>Streptophyta</taxon>
        <taxon>Embryophyta</taxon>
        <taxon>Tracheophyta</taxon>
        <taxon>Spermatophyta</taxon>
        <taxon>Magnoliopsida</taxon>
        <taxon>eudicotyledons</taxon>
        <taxon>Gunneridae</taxon>
        <taxon>Pentapetalae</taxon>
        <taxon>Dilleniales</taxon>
        <taxon>Dilleniaceae</taxon>
        <taxon>Dillenia</taxon>
    </lineage>
</organism>
<evidence type="ECO:0000313" key="7">
    <source>
        <dbReference type="Proteomes" id="UP001370490"/>
    </source>
</evidence>
<evidence type="ECO:0000256" key="2">
    <source>
        <dbReference type="ARBA" id="ARBA00022741"/>
    </source>
</evidence>
<gene>
    <name evidence="6" type="ORF">RJ641_028198</name>
</gene>
<comment type="caution">
    <text evidence="6">The sequence shown here is derived from an EMBL/GenBank/DDBJ whole genome shotgun (WGS) entry which is preliminary data.</text>
</comment>
<dbReference type="SUPFAM" id="SSF56112">
    <property type="entry name" value="Protein kinase-like (PK-like)"/>
    <property type="match status" value="1"/>
</dbReference>
<keyword evidence="2" id="KW-0547">Nucleotide-binding</keyword>
<feature type="domain" description="Protein kinase" evidence="5">
    <location>
        <begin position="47"/>
        <end position="276"/>
    </location>
</feature>
<evidence type="ECO:0000313" key="6">
    <source>
        <dbReference type="EMBL" id="KAK6942821.1"/>
    </source>
</evidence>
<accession>A0AAN8W7I0</accession>
<dbReference type="PANTHER" id="PTHR47973">
    <property type="entry name" value="CYSTEINE-RICH RECEPTOR-LIKE PROTEIN KINASE 3"/>
    <property type="match status" value="1"/>
</dbReference>
<dbReference type="GO" id="GO:0004672">
    <property type="term" value="F:protein kinase activity"/>
    <property type="evidence" value="ECO:0007669"/>
    <property type="project" value="InterPro"/>
</dbReference>